<accession>A0A1S8LIM1</accession>
<organism evidence="3 4">
    <name type="scientific">Clostridium felsineum</name>
    <dbReference type="NCBI Taxonomy" id="36839"/>
    <lineage>
        <taxon>Bacteria</taxon>
        <taxon>Bacillati</taxon>
        <taxon>Bacillota</taxon>
        <taxon>Clostridia</taxon>
        <taxon>Eubacteriales</taxon>
        <taxon>Clostridiaceae</taxon>
        <taxon>Clostridium</taxon>
    </lineage>
</organism>
<keyword evidence="2" id="KW-0472">Membrane</keyword>
<evidence type="ECO:0000256" key="1">
    <source>
        <dbReference type="SAM" id="MobiDB-lite"/>
    </source>
</evidence>
<dbReference type="RefSeq" id="WP_077834089.1">
    <property type="nucleotide sequence ID" value="NZ_CP096983.1"/>
</dbReference>
<evidence type="ECO:0000313" key="4">
    <source>
        <dbReference type="Proteomes" id="UP000190951"/>
    </source>
</evidence>
<feature type="region of interest" description="Disordered" evidence="1">
    <location>
        <begin position="212"/>
        <end position="361"/>
    </location>
</feature>
<feature type="compositionally biased region" description="Low complexity" evidence="1">
    <location>
        <begin position="338"/>
        <end position="361"/>
    </location>
</feature>
<dbReference type="EMBL" id="CP096983">
    <property type="protein sequence ID" value="URZ10545.1"/>
    <property type="molecule type" value="Genomic_DNA"/>
</dbReference>
<keyword evidence="2" id="KW-1133">Transmembrane helix</keyword>
<keyword evidence="2" id="KW-0812">Transmembrane</keyword>
<sequence>MINVIKTAIVTIMISIISGLLLDYVKNVAPRILLKKEKCVPLQMNGKKVYAYKVNVSNMSKKTVHDLTLNIQSKRSGLKIADARITNGLKFNSTIKENNVDISMPFISKGDKFSVTIYVENPSAPLIALRSPENFKEIDSESKNGVLAYLLSIPKGIKEYVLNTTPKDAELGSNGSGGRLSKAKRTIILGSVIVFVVLAVILVKLSFKAPTDNVKDNSAQTNVNKTPTDKAKTTDKSNTSTGSTTQKSNTKSNTNTNPEKSNTNTSSGSGTTKNSDTGTSTPSTTTNTNTNSDTNNQKSGTTSSDGSSNTQKSENNTSNSGNTSSSSSSDTSKDTKSESGTSSTNSSSTSPSTSGSTNTSN</sequence>
<reference evidence="3 4" key="1">
    <citation type="submission" date="2022-04" db="EMBL/GenBank/DDBJ databases">
        <title>Genome sequence of C. roseum typestrain.</title>
        <authorList>
            <person name="Poehlein A."/>
            <person name="Schoch T."/>
            <person name="Duerre P."/>
            <person name="Daniel R."/>
        </authorList>
    </citation>
    <scope>NUCLEOTIDE SEQUENCE [LARGE SCALE GENOMIC DNA]</scope>
    <source>
        <strain evidence="3 4">DSM 7320</strain>
    </source>
</reference>
<dbReference type="AlphaFoldDB" id="A0A1S8LIM1"/>
<proteinExistence type="predicted"/>
<protein>
    <submittedName>
        <fullName evidence="3">Uncharacterized protein</fullName>
    </submittedName>
</protein>
<evidence type="ECO:0000256" key="2">
    <source>
        <dbReference type="SAM" id="Phobius"/>
    </source>
</evidence>
<feature type="transmembrane region" description="Helical" evidence="2">
    <location>
        <begin position="6"/>
        <end position="25"/>
    </location>
</feature>
<evidence type="ECO:0000313" key="3">
    <source>
        <dbReference type="EMBL" id="URZ10545.1"/>
    </source>
</evidence>
<feature type="transmembrane region" description="Helical" evidence="2">
    <location>
        <begin position="187"/>
        <end position="207"/>
    </location>
</feature>
<feature type="compositionally biased region" description="Low complexity" evidence="1">
    <location>
        <begin position="236"/>
        <end position="330"/>
    </location>
</feature>
<dbReference type="KEGG" id="crw:CROST_012550"/>
<dbReference type="STRING" id="84029.CROST_07330"/>
<dbReference type="Proteomes" id="UP000190951">
    <property type="component" value="Chromosome"/>
</dbReference>
<gene>
    <name evidence="3" type="ORF">CROST_012550</name>
</gene>
<name>A0A1S8LIM1_9CLOT</name>
<keyword evidence="4" id="KW-1185">Reference proteome</keyword>